<protein>
    <submittedName>
        <fullName evidence="1">Uncharacterized protein</fullName>
    </submittedName>
</protein>
<dbReference type="EMBL" id="CP042435">
    <property type="protein sequence ID" value="QEC68505.1"/>
    <property type="molecule type" value="Genomic_DNA"/>
</dbReference>
<accession>A0A5B8VBV2</accession>
<reference evidence="1 2" key="1">
    <citation type="journal article" date="2016" name="Int. J. Syst. Evol. Microbiol.">
        <title>Panacibacter ginsenosidivorans gen. nov., sp. nov., with ginsenoside converting activity isolated from soil of a ginseng field.</title>
        <authorList>
            <person name="Siddiqi M.Z."/>
            <person name="Muhammad Shafi S."/>
            <person name="Choi K.D."/>
            <person name="Im W.T."/>
        </authorList>
    </citation>
    <scope>NUCLEOTIDE SEQUENCE [LARGE SCALE GENOMIC DNA]</scope>
    <source>
        <strain evidence="1 2">Gsoil1550</strain>
    </source>
</reference>
<evidence type="ECO:0000313" key="1">
    <source>
        <dbReference type="EMBL" id="QEC68505.1"/>
    </source>
</evidence>
<organism evidence="1 2">
    <name type="scientific">Panacibacter ginsenosidivorans</name>
    <dbReference type="NCBI Taxonomy" id="1813871"/>
    <lineage>
        <taxon>Bacteria</taxon>
        <taxon>Pseudomonadati</taxon>
        <taxon>Bacteroidota</taxon>
        <taxon>Chitinophagia</taxon>
        <taxon>Chitinophagales</taxon>
        <taxon>Chitinophagaceae</taxon>
        <taxon>Panacibacter</taxon>
    </lineage>
</organism>
<dbReference type="AlphaFoldDB" id="A0A5B8VBV2"/>
<evidence type="ECO:0000313" key="2">
    <source>
        <dbReference type="Proteomes" id="UP000321533"/>
    </source>
</evidence>
<dbReference type="Proteomes" id="UP000321533">
    <property type="component" value="Chromosome"/>
</dbReference>
<sequence>MSLGVKQNEFYNEYDIVVTKTDIISFIESNPYFDEMLKTFLKDKFIEDVDAIIVSEEWKMEFIKKVYMWAESFEWICGNISCKDVKKEY</sequence>
<dbReference type="RefSeq" id="WP_147190576.1">
    <property type="nucleotide sequence ID" value="NZ_CP042435.1"/>
</dbReference>
<proteinExistence type="predicted"/>
<gene>
    <name evidence="1" type="ORF">FRZ67_14765</name>
</gene>
<dbReference type="KEGG" id="pgin:FRZ67_14765"/>
<name>A0A5B8VBV2_9BACT</name>
<keyword evidence="2" id="KW-1185">Reference proteome</keyword>